<sequence length="391" mass="44870">MKIGFEAQLLLDRHKTGIGWCADNLIRSLVQMEGHDEYQLQYFSLKEPGERLKGLRQYEDLGIKLRPCRWFRFVYYKLIWPFIPVPYSLFFGRECEVTQFFNFFVPPGVKGKRVTIVHDMAYKACPETVKLRTRQWLELVLKGSCRRADMIVTVSQFSKDELIRYLGVPEEKIRVMHLGVDRSKFGSCQTPEKVRAVKEKYHIKDRYYLYLGTIEPRKNIKRMIEAYGRLHDKMPDAPQLVLAGGRGWLCDDIYETAEALNLGDDILFTGYVEDGEAPVLLAEAVAFLFPSLYEGFGIPPLEAMACGTPVLSSDRASLPEVLGDAALLVNPESVEAICRGMERLAKDETLRGELSRKGSKRVQRFTWERSARTLKEIYQELSTLEESDAVV</sequence>
<dbReference type="EMBL" id="FOIO01000002">
    <property type="protein sequence ID" value="SET18528.1"/>
    <property type="molecule type" value="Genomic_DNA"/>
</dbReference>
<dbReference type="InterPro" id="IPR001296">
    <property type="entry name" value="Glyco_trans_1"/>
</dbReference>
<dbReference type="SUPFAM" id="SSF53756">
    <property type="entry name" value="UDP-Glycosyltransferase/glycogen phosphorylase"/>
    <property type="match status" value="1"/>
</dbReference>
<gene>
    <name evidence="4" type="ORF">SAMN05216521_100259</name>
</gene>
<evidence type="ECO:0000313" key="4">
    <source>
        <dbReference type="EMBL" id="SET18528.1"/>
    </source>
</evidence>
<proteinExistence type="predicted"/>
<evidence type="ECO:0000313" key="5">
    <source>
        <dbReference type="Proteomes" id="UP000182121"/>
    </source>
</evidence>
<keyword evidence="1 4" id="KW-0808">Transferase</keyword>
<dbReference type="Gene3D" id="3.40.50.2000">
    <property type="entry name" value="Glycogen Phosphorylase B"/>
    <property type="match status" value="2"/>
</dbReference>
<dbReference type="AlphaFoldDB" id="A0A1I0CGP2"/>
<dbReference type="PANTHER" id="PTHR46401:SF2">
    <property type="entry name" value="GLYCOSYLTRANSFERASE WBBK-RELATED"/>
    <property type="match status" value="1"/>
</dbReference>
<dbReference type="Pfam" id="PF00534">
    <property type="entry name" value="Glycos_transf_1"/>
    <property type="match status" value="1"/>
</dbReference>
<dbReference type="CDD" id="cd03809">
    <property type="entry name" value="GT4_MtfB-like"/>
    <property type="match status" value="1"/>
</dbReference>
<protein>
    <submittedName>
        <fullName evidence="4">Glycosyltransferase involved in cell wall bisynthesis</fullName>
    </submittedName>
</protein>
<dbReference type="GO" id="GO:0009103">
    <property type="term" value="P:lipopolysaccharide biosynthetic process"/>
    <property type="evidence" value="ECO:0007669"/>
    <property type="project" value="TreeGrafter"/>
</dbReference>
<dbReference type="FunFam" id="3.40.50.2000:FF:000119">
    <property type="entry name" value="Glycosyl transferase group 1"/>
    <property type="match status" value="1"/>
</dbReference>
<comment type="caution">
    <text evidence="4">The sequence shown here is derived from an EMBL/GenBank/DDBJ whole genome shotgun (WGS) entry which is preliminary data.</text>
</comment>
<evidence type="ECO:0000259" key="3">
    <source>
        <dbReference type="Pfam" id="PF13439"/>
    </source>
</evidence>
<evidence type="ECO:0000256" key="1">
    <source>
        <dbReference type="ARBA" id="ARBA00022679"/>
    </source>
</evidence>
<organism evidence="4 5">
    <name type="scientific">Enterocloster clostridioformis</name>
    <dbReference type="NCBI Taxonomy" id="1531"/>
    <lineage>
        <taxon>Bacteria</taxon>
        <taxon>Bacillati</taxon>
        <taxon>Bacillota</taxon>
        <taxon>Clostridia</taxon>
        <taxon>Lachnospirales</taxon>
        <taxon>Lachnospiraceae</taxon>
        <taxon>Enterocloster</taxon>
    </lineage>
</organism>
<feature type="domain" description="Glycosyltransferase subfamily 4-like N-terminal" evidence="3">
    <location>
        <begin position="17"/>
        <end position="183"/>
    </location>
</feature>
<dbReference type="RefSeq" id="WP_027640302.1">
    <property type="nucleotide sequence ID" value="NZ_CAUDZF010000106.1"/>
</dbReference>
<dbReference type="Proteomes" id="UP000182121">
    <property type="component" value="Unassembled WGS sequence"/>
</dbReference>
<dbReference type="PANTHER" id="PTHR46401">
    <property type="entry name" value="GLYCOSYLTRANSFERASE WBBK-RELATED"/>
    <property type="match status" value="1"/>
</dbReference>
<reference evidence="4 5" key="1">
    <citation type="submission" date="2016-10" db="EMBL/GenBank/DDBJ databases">
        <authorList>
            <person name="Varghese N."/>
            <person name="Submissions S."/>
        </authorList>
    </citation>
    <scope>NUCLEOTIDE SEQUENCE [LARGE SCALE GENOMIC DNA]</scope>
    <source>
        <strain evidence="4 5">NLAE-zl-C196</strain>
    </source>
</reference>
<dbReference type="GO" id="GO:0016757">
    <property type="term" value="F:glycosyltransferase activity"/>
    <property type="evidence" value="ECO:0007669"/>
    <property type="project" value="InterPro"/>
</dbReference>
<evidence type="ECO:0000259" key="2">
    <source>
        <dbReference type="Pfam" id="PF00534"/>
    </source>
</evidence>
<feature type="domain" description="Glycosyl transferase family 1" evidence="2">
    <location>
        <begin position="204"/>
        <end position="360"/>
    </location>
</feature>
<name>A0A1I0CGP2_9FIRM</name>
<dbReference type="Pfam" id="PF13439">
    <property type="entry name" value="Glyco_transf_4"/>
    <property type="match status" value="1"/>
</dbReference>
<dbReference type="InterPro" id="IPR028098">
    <property type="entry name" value="Glyco_trans_4-like_N"/>
</dbReference>
<accession>A0A1I0CGP2</accession>